<evidence type="ECO:0000313" key="5">
    <source>
        <dbReference type="EMBL" id="MCZ0859100.1"/>
    </source>
</evidence>
<dbReference type="InterPro" id="IPR018356">
    <property type="entry name" value="Tscrpt_reg_HTH_DeoR_CS"/>
</dbReference>
<reference evidence="5" key="1">
    <citation type="submission" date="2022-10" db="EMBL/GenBank/DDBJ databases">
        <title>Genome sequence of Actinomyces israelii ATCC 10048.</title>
        <authorList>
            <person name="Watt R.M."/>
            <person name="Tong W.M."/>
        </authorList>
    </citation>
    <scope>NUCLEOTIDE SEQUENCE</scope>
    <source>
        <strain evidence="5">ATCC 10048</strain>
    </source>
</reference>
<dbReference type="InterPro" id="IPR014036">
    <property type="entry name" value="DeoR-like_C"/>
</dbReference>
<dbReference type="InterPro" id="IPR036390">
    <property type="entry name" value="WH_DNA-bd_sf"/>
</dbReference>
<evidence type="ECO:0000313" key="6">
    <source>
        <dbReference type="Proteomes" id="UP001072034"/>
    </source>
</evidence>
<dbReference type="Pfam" id="PF00455">
    <property type="entry name" value="DeoRC"/>
    <property type="match status" value="1"/>
</dbReference>
<keyword evidence="2 5" id="KW-0238">DNA-binding</keyword>
<gene>
    <name evidence="5" type="ORF">OHJ16_13730</name>
</gene>
<dbReference type="SUPFAM" id="SSF100950">
    <property type="entry name" value="NagB/RpiA/CoA transferase-like"/>
    <property type="match status" value="1"/>
</dbReference>
<dbReference type="SUPFAM" id="SSF46785">
    <property type="entry name" value="Winged helix' DNA-binding domain"/>
    <property type="match status" value="1"/>
</dbReference>
<accession>A0ABT4IBI1</accession>
<proteinExistence type="predicted"/>
<dbReference type="GO" id="GO:0003677">
    <property type="term" value="F:DNA binding"/>
    <property type="evidence" value="ECO:0007669"/>
    <property type="project" value="UniProtKB-KW"/>
</dbReference>
<dbReference type="EMBL" id="JAPTMY010000038">
    <property type="protein sequence ID" value="MCZ0859100.1"/>
    <property type="molecule type" value="Genomic_DNA"/>
</dbReference>
<protein>
    <submittedName>
        <fullName evidence="5">DeoR/GlpR family DNA-binding transcription regulator</fullName>
    </submittedName>
</protein>
<dbReference type="InterPro" id="IPR001034">
    <property type="entry name" value="DeoR_HTH"/>
</dbReference>
<dbReference type="SMART" id="SM01134">
    <property type="entry name" value="DeoRC"/>
    <property type="match status" value="1"/>
</dbReference>
<dbReference type="InterPro" id="IPR050313">
    <property type="entry name" value="Carb_Metab_HTH_regulators"/>
</dbReference>
<keyword evidence="3" id="KW-0804">Transcription</keyword>
<dbReference type="PANTHER" id="PTHR30363">
    <property type="entry name" value="HTH-TYPE TRANSCRIPTIONAL REGULATOR SRLR-RELATED"/>
    <property type="match status" value="1"/>
</dbReference>
<dbReference type="PROSITE" id="PS51000">
    <property type="entry name" value="HTH_DEOR_2"/>
    <property type="match status" value="1"/>
</dbReference>
<dbReference type="PANTHER" id="PTHR30363:SF44">
    <property type="entry name" value="AGA OPERON TRANSCRIPTIONAL REPRESSOR-RELATED"/>
    <property type="match status" value="1"/>
</dbReference>
<dbReference type="InterPro" id="IPR037171">
    <property type="entry name" value="NagB/RpiA_transferase-like"/>
</dbReference>
<dbReference type="PROSITE" id="PS00894">
    <property type="entry name" value="HTH_DEOR_1"/>
    <property type="match status" value="1"/>
</dbReference>
<name>A0ABT4IBI1_9ACTO</name>
<dbReference type="PRINTS" id="PR00037">
    <property type="entry name" value="HTHLACR"/>
</dbReference>
<evidence type="ECO:0000259" key="4">
    <source>
        <dbReference type="PROSITE" id="PS51000"/>
    </source>
</evidence>
<evidence type="ECO:0000256" key="2">
    <source>
        <dbReference type="ARBA" id="ARBA00023125"/>
    </source>
</evidence>
<dbReference type="RefSeq" id="WP_268918391.1">
    <property type="nucleotide sequence ID" value="NZ_JAPTMY010000038.1"/>
</dbReference>
<evidence type="ECO:0000256" key="1">
    <source>
        <dbReference type="ARBA" id="ARBA00023015"/>
    </source>
</evidence>
<feature type="domain" description="HTH deoR-type" evidence="4">
    <location>
        <begin position="8"/>
        <end position="63"/>
    </location>
</feature>
<sequence length="277" mass="28923">MSDASRLPAGRKADVAKYVVGHGQVTVAALAEHFAVSADTIRRDLDQLDSEGVIIRTHGGAMSNSAIPWHDTGLDDRSRLQPGQKEQIGLTAAQLVADGSVLFINGGTTTLALVRHLSSRRELIVVTNSLRVPAEISADACRDLYVIGGHVRLSGQVTVGPVVFASSVSGVATDIRVDLALLGVGAIDAGGISTTNLDEAAMLAQMASRARKVAILADSTKLDRRLFATIGALEIADYLITSTAPTGALGKALAESSVEVLVPDAASRDKHRVKEDS</sequence>
<organism evidence="5 6">
    <name type="scientific">Actinomyces israelii</name>
    <dbReference type="NCBI Taxonomy" id="1659"/>
    <lineage>
        <taxon>Bacteria</taxon>
        <taxon>Bacillati</taxon>
        <taxon>Actinomycetota</taxon>
        <taxon>Actinomycetes</taxon>
        <taxon>Actinomycetales</taxon>
        <taxon>Actinomycetaceae</taxon>
        <taxon>Actinomyces</taxon>
    </lineage>
</organism>
<dbReference type="Pfam" id="PF08220">
    <property type="entry name" value="HTH_DeoR"/>
    <property type="match status" value="1"/>
</dbReference>
<keyword evidence="6" id="KW-1185">Reference proteome</keyword>
<dbReference type="InterPro" id="IPR036388">
    <property type="entry name" value="WH-like_DNA-bd_sf"/>
</dbReference>
<evidence type="ECO:0000256" key="3">
    <source>
        <dbReference type="ARBA" id="ARBA00023163"/>
    </source>
</evidence>
<dbReference type="Gene3D" id="3.40.50.1360">
    <property type="match status" value="1"/>
</dbReference>
<keyword evidence="1" id="KW-0805">Transcription regulation</keyword>
<dbReference type="SMART" id="SM00420">
    <property type="entry name" value="HTH_DEOR"/>
    <property type="match status" value="1"/>
</dbReference>
<comment type="caution">
    <text evidence="5">The sequence shown here is derived from an EMBL/GenBank/DDBJ whole genome shotgun (WGS) entry which is preliminary data.</text>
</comment>
<dbReference type="Gene3D" id="1.10.10.10">
    <property type="entry name" value="Winged helix-like DNA-binding domain superfamily/Winged helix DNA-binding domain"/>
    <property type="match status" value="1"/>
</dbReference>
<dbReference type="Proteomes" id="UP001072034">
    <property type="component" value="Unassembled WGS sequence"/>
</dbReference>